<dbReference type="EMBL" id="FMZH01000002">
    <property type="protein sequence ID" value="SDC66346.1"/>
    <property type="molecule type" value="Genomic_DNA"/>
</dbReference>
<dbReference type="STRING" id="390242.SAMN04488024_102655"/>
<accession>A0A1G6NG85</accession>
<dbReference type="AlphaFoldDB" id="A0A1G6NG85"/>
<sequence>MKSNRLPKKSTQVLTQYKSLTKHGKRIETDTTTMTTTIISSSHIVNQ</sequence>
<reference evidence="2" key="1">
    <citation type="submission" date="2016-10" db="EMBL/GenBank/DDBJ databases">
        <authorList>
            <person name="Varghese N."/>
            <person name="Submissions S."/>
        </authorList>
    </citation>
    <scope>NUCLEOTIDE SEQUENCE [LARGE SCALE GENOMIC DNA]</scope>
    <source>
        <strain evidence="2">DSM 18609</strain>
    </source>
</reference>
<proteinExistence type="predicted"/>
<protein>
    <submittedName>
        <fullName evidence="1">Uncharacterized protein</fullName>
    </submittedName>
</protein>
<dbReference type="Proteomes" id="UP000199455">
    <property type="component" value="Unassembled WGS sequence"/>
</dbReference>
<evidence type="ECO:0000313" key="2">
    <source>
        <dbReference type="Proteomes" id="UP000199455"/>
    </source>
</evidence>
<gene>
    <name evidence="1" type="ORF">SAMN04488024_102655</name>
</gene>
<name>A0A1G6NG85_9SPHI</name>
<evidence type="ECO:0000313" key="1">
    <source>
        <dbReference type="EMBL" id="SDC66346.1"/>
    </source>
</evidence>
<keyword evidence="2" id="KW-1185">Reference proteome</keyword>
<organism evidence="1 2">
    <name type="scientific">Pedobacter soli</name>
    <dbReference type="NCBI Taxonomy" id="390242"/>
    <lineage>
        <taxon>Bacteria</taxon>
        <taxon>Pseudomonadati</taxon>
        <taxon>Bacteroidota</taxon>
        <taxon>Sphingobacteriia</taxon>
        <taxon>Sphingobacteriales</taxon>
        <taxon>Sphingobacteriaceae</taxon>
        <taxon>Pedobacter</taxon>
    </lineage>
</organism>